<feature type="region of interest" description="Disordered" evidence="1">
    <location>
        <begin position="227"/>
        <end position="262"/>
    </location>
</feature>
<sequence length="262" mass="28649">MTSDESSTSSCGSSALLVCPPSALALCPRSLPSLSSRLDSHQGWPRLQALGRHRGAVAVSQQTSRVKGSVSTQRDGLGVTRIGSSRQRSHGPPPALSTQPPWLFSHLPASTSPDFKQSRRHAPFNPLLPPSALLYRVPLYLCLTHLIIPPPLNRLAAHLAEESKTPEQSQRLAHPITFFFSLDSSSALLCFFVPRRRRRTSNDPSSRPHTLLPTSYLRLIASSAPTATQPFSHRSNSPRHRTSHTHIPSLPTCTDSSRLDSN</sequence>
<protein>
    <submittedName>
        <fullName evidence="2">Uncharacterized protein</fullName>
    </submittedName>
</protein>
<dbReference type="EMBL" id="NJET01000016">
    <property type="protein sequence ID" value="PHH65606.1"/>
    <property type="molecule type" value="Genomic_DNA"/>
</dbReference>
<evidence type="ECO:0000256" key="1">
    <source>
        <dbReference type="SAM" id="MobiDB-lite"/>
    </source>
</evidence>
<dbReference type="AlphaFoldDB" id="A0A2C5YD23"/>
<reference evidence="2 3" key="1">
    <citation type="submission" date="2017-06" db="EMBL/GenBank/DDBJ databases">
        <title>Ant-infecting Ophiocordyceps genomes reveal a high diversity of potential behavioral manipulation genes and a possible major role for enterotoxins.</title>
        <authorList>
            <person name="De Bekker C."/>
            <person name="Evans H.C."/>
            <person name="Brachmann A."/>
            <person name="Hughes D.P."/>
        </authorList>
    </citation>
    <scope>NUCLEOTIDE SEQUENCE [LARGE SCALE GENOMIC DNA]</scope>
    <source>
        <strain evidence="2 3">Map64</strain>
    </source>
</reference>
<organism evidence="2 3">
    <name type="scientific">Ophiocordyceps australis</name>
    <dbReference type="NCBI Taxonomy" id="1399860"/>
    <lineage>
        <taxon>Eukaryota</taxon>
        <taxon>Fungi</taxon>
        <taxon>Dikarya</taxon>
        <taxon>Ascomycota</taxon>
        <taxon>Pezizomycotina</taxon>
        <taxon>Sordariomycetes</taxon>
        <taxon>Hypocreomycetidae</taxon>
        <taxon>Hypocreales</taxon>
        <taxon>Ophiocordycipitaceae</taxon>
        <taxon>Ophiocordyceps</taxon>
    </lineage>
</organism>
<feature type="compositionally biased region" description="Polar residues" evidence="1">
    <location>
        <begin position="63"/>
        <end position="74"/>
    </location>
</feature>
<dbReference type="Proteomes" id="UP000226192">
    <property type="component" value="Unassembled WGS sequence"/>
</dbReference>
<gene>
    <name evidence="2" type="ORF">CDD81_2041</name>
</gene>
<feature type="region of interest" description="Disordered" evidence="1">
    <location>
        <begin position="63"/>
        <end position="103"/>
    </location>
</feature>
<keyword evidence="3" id="KW-1185">Reference proteome</keyword>
<name>A0A2C5YD23_9HYPO</name>
<evidence type="ECO:0000313" key="3">
    <source>
        <dbReference type="Proteomes" id="UP000226192"/>
    </source>
</evidence>
<comment type="caution">
    <text evidence="2">The sequence shown here is derived from an EMBL/GenBank/DDBJ whole genome shotgun (WGS) entry which is preliminary data.</text>
</comment>
<evidence type="ECO:0000313" key="2">
    <source>
        <dbReference type="EMBL" id="PHH65606.1"/>
    </source>
</evidence>
<accession>A0A2C5YD23</accession>
<proteinExistence type="predicted"/>